<gene>
    <name evidence="1" type="ORF">P7K49_005134</name>
</gene>
<evidence type="ECO:0000313" key="1">
    <source>
        <dbReference type="EMBL" id="KAK2118247.1"/>
    </source>
</evidence>
<organism evidence="1 2">
    <name type="scientific">Saguinus oedipus</name>
    <name type="common">Cotton-top tamarin</name>
    <name type="synonym">Oedipomidas oedipus</name>
    <dbReference type="NCBI Taxonomy" id="9490"/>
    <lineage>
        <taxon>Eukaryota</taxon>
        <taxon>Metazoa</taxon>
        <taxon>Chordata</taxon>
        <taxon>Craniata</taxon>
        <taxon>Vertebrata</taxon>
        <taxon>Euteleostomi</taxon>
        <taxon>Mammalia</taxon>
        <taxon>Eutheria</taxon>
        <taxon>Euarchontoglires</taxon>
        <taxon>Primates</taxon>
        <taxon>Haplorrhini</taxon>
        <taxon>Platyrrhini</taxon>
        <taxon>Cebidae</taxon>
        <taxon>Callitrichinae</taxon>
        <taxon>Saguinus</taxon>
    </lineage>
</organism>
<reference evidence="1 2" key="1">
    <citation type="submission" date="2023-05" db="EMBL/GenBank/DDBJ databases">
        <title>B98-5 Cell Line De Novo Hybrid Assembly: An Optical Mapping Approach.</title>
        <authorList>
            <person name="Kananen K."/>
            <person name="Auerbach J.A."/>
            <person name="Kautto E."/>
            <person name="Blachly J.S."/>
        </authorList>
    </citation>
    <scope>NUCLEOTIDE SEQUENCE [LARGE SCALE GENOMIC DNA]</scope>
    <source>
        <strain evidence="1">B95-8</strain>
        <tissue evidence="1">Cell line</tissue>
    </source>
</reference>
<protein>
    <submittedName>
        <fullName evidence="1">Uncharacterized protein</fullName>
    </submittedName>
</protein>
<keyword evidence="2" id="KW-1185">Reference proteome</keyword>
<accession>A0ABQ9W9D5</accession>
<name>A0ABQ9W9D5_SAGOE</name>
<comment type="caution">
    <text evidence="1">The sequence shown here is derived from an EMBL/GenBank/DDBJ whole genome shotgun (WGS) entry which is preliminary data.</text>
</comment>
<dbReference type="Proteomes" id="UP001266305">
    <property type="component" value="Unassembled WGS sequence"/>
</dbReference>
<dbReference type="EMBL" id="JASSZA010000002">
    <property type="protein sequence ID" value="KAK2118247.1"/>
    <property type="molecule type" value="Genomic_DNA"/>
</dbReference>
<evidence type="ECO:0000313" key="2">
    <source>
        <dbReference type="Proteomes" id="UP001266305"/>
    </source>
</evidence>
<proteinExistence type="predicted"/>
<sequence>MNDETNLIQHFQIPFLRHTETCCRDRIWDELSEKSPKVTPQSYSLCYKEEATMGARRLPPQLLAPVPSVSAEICTSKKTVLLHVPR</sequence>